<dbReference type="Proteomes" id="UP000823637">
    <property type="component" value="Unassembled WGS sequence"/>
</dbReference>
<dbReference type="PANTHER" id="PTHR31793:SF27">
    <property type="entry name" value="NOVEL THIOESTERASE SUPERFAMILY DOMAIN AND SAPOSIN A-TYPE DOMAIN CONTAINING PROTEIN (0610012H03RIK)"/>
    <property type="match status" value="1"/>
</dbReference>
<keyword evidence="2" id="KW-0378">Hydrolase</keyword>
<accession>A0A9D9HEB4</accession>
<dbReference type="PANTHER" id="PTHR31793">
    <property type="entry name" value="4-HYDROXYBENZOYL-COA THIOESTERASE FAMILY MEMBER"/>
    <property type="match status" value="1"/>
</dbReference>
<evidence type="ECO:0000256" key="1">
    <source>
        <dbReference type="ARBA" id="ARBA00005953"/>
    </source>
</evidence>
<dbReference type="InterPro" id="IPR029069">
    <property type="entry name" value="HotDog_dom_sf"/>
</dbReference>
<name>A0A9D9HEB4_9BACT</name>
<sequence>MMHQAPTLTNVIKKEIPFYDTDAIRVVWHGNYLRYLEDGREAFGKQYGLEYMHIFDSGYYAPIVDLHVKYKKTTTLGDTLVIETKYIPSKSAKLMFEYVIRRESDNEIVLEAETTQLFLTREGKFELSSPEFLVKWREKIKNLH</sequence>
<dbReference type="AlphaFoldDB" id="A0A9D9HEB4"/>
<organism evidence="3 4">
    <name type="scientific">Candidatus Enterocola intestinipullorum</name>
    <dbReference type="NCBI Taxonomy" id="2840783"/>
    <lineage>
        <taxon>Bacteria</taxon>
        <taxon>Pseudomonadati</taxon>
        <taxon>Bacteroidota</taxon>
        <taxon>Bacteroidia</taxon>
        <taxon>Bacteroidales</taxon>
        <taxon>Candidatus Enterocola</taxon>
    </lineage>
</organism>
<reference evidence="3" key="2">
    <citation type="journal article" date="2021" name="PeerJ">
        <title>Extensive microbial diversity within the chicken gut microbiome revealed by metagenomics and culture.</title>
        <authorList>
            <person name="Gilroy R."/>
            <person name="Ravi A."/>
            <person name="Getino M."/>
            <person name="Pursley I."/>
            <person name="Horton D.L."/>
            <person name="Alikhan N.F."/>
            <person name="Baker D."/>
            <person name="Gharbi K."/>
            <person name="Hall N."/>
            <person name="Watson M."/>
            <person name="Adriaenssens E.M."/>
            <person name="Foster-Nyarko E."/>
            <person name="Jarju S."/>
            <person name="Secka A."/>
            <person name="Antonio M."/>
            <person name="Oren A."/>
            <person name="Chaudhuri R.R."/>
            <person name="La Ragione R."/>
            <person name="Hildebrand F."/>
            <person name="Pallen M.J."/>
        </authorList>
    </citation>
    <scope>NUCLEOTIDE SEQUENCE</scope>
    <source>
        <strain evidence="3">D3-1215</strain>
    </source>
</reference>
<evidence type="ECO:0000256" key="2">
    <source>
        <dbReference type="ARBA" id="ARBA00022801"/>
    </source>
</evidence>
<dbReference type="CDD" id="cd00586">
    <property type="entry name" value="4HBT"/>
    <property type="match status" value="1"/>
</dbReference>
<evidence type="ECO:0000313" key="3">
    <source>
        <dbReference type="EMBL" id="MBO8446687.1"/>
    </source>
</evidence>
<comment type="caution">
    <text evidence="3">The sequence shown here is derived from an EMBL/GenBank/DDBJ whole genome shotgun (WGS) entry which is preliminary data.</text>
</comment>
<protein>
    <submittedName>
        <fullName evidence="3">Acyl-CoA thioesterase</fullName>
    </submittedName>
</protein>
<comment type="similarity">
    <text evidence="1">Belongs to the 4-hydroxybenzoyl-CoA thioesterase family.</text>
</comment>
<dbReference type="EMBL" id="JADIMR010000039">
    <property type="protein sequence ID" value="MBO8446687.1"/>
    <property type="molecule type" value="Genomic_DNA"/>
</dbReference>
<proteinExistence type="inferred from homology"/>
<reference evidence="3" key="1">
    <citation type="submission" date="2020-10" db="EMBL/GenBank/DDBJ databases">
        <authorList>
            <person name="Gilroy R."/>
        </authorList>
    </citation>
    <scope>NUCLEOTIDE SEQUENCE</scope>
    <source>
        <strain evidence="3">D3-1215</strain>
    </source>
</reference>
<evidence type="ECO:0000313" key="4">
    <source>
        <dbReference type="Proteomes" id="UP000823637"/>
    </source>
</evidence>
<gene>
    <name evidence="3" type="ORF">IAC32_02945</name>
</gene>
<dbReference type="Pfam" id="PF13279">
    <property type="entry name" value="4HBT_2"/>
    <property type="match status" value="1"/>
</dbReference>
<dbReference type="Gene3D" id="3.10.129.10">
    <property type="entry name" value="Hotdog Thioesterase"/>
    <property type="match status" value="1"/>
</dbReference>
<dbReference type="GO" id="GO:0047617">
    <property type="term" value="F:fatty acyl-CoA hydrolase activity"/>
    <property type="evidence" value="ECO:0007669"/>
    <property type="project" value="TreeGrafter"/>
</dbReference>
<dbReference type="InterPro" id="IPR050563">
    <property type="entry name" value="4-hydroxybenzoyl-CoA_TE"/>
</dbReference>
<dbReference type="SUPFAM" id="SSF54637">
    <property type="entry name" value="Thioesterase/thiol ester dehydrase-isomerase"/>
    <property type="match status" value="1"/>
</dbReference>